<dbReference type="EMBL" id="MCFK01010712">
    <property type="protein sequence ID" value="RKF53264.1"/>
    <property type="molecule type" value="Genomic_DNA"/>
</dbReference>
<keyword evidence="3" id="KW-1185">Reference proteome</keyword>
<evidence type="ECO:0000256" key="1">
    <source>
        <dbReference type="SAM" id="MobiDB-lite"/>
    </source>
</evidence>
<evidence type="ECO:0000313" key="2">
    <source>
        <dbReference type="EMBL" id="RKF53264.1"/>
    </source>
</evidence>
<feature type="compositionally biased region" description="Polar residues" evidence="1">
    <location>
        <begin position="158"/>
        <end position="167"/>
    </location>
</feature>
<gene>
    <name evidence="2" type="ORF">OnM2_107017</name>
</gene>
<feature type="compositionally biased region" description="Basic and acidic residues" evidence="1">
    <location>
        <begin position="205"/>
        <end position="215"/>
    </location>
</feature>
<feature type="compositionally biased region" description="Basic and acidic residues" evidence="1">
    <location>
        <begin position="168"/>
        <end position="193"/>
    </location>
</feature>
<protein>
    <submittedName>
        <fullName evidence="2">Uncharacterized protein</fullName>
    </submittedName>
</protein>
<comment type="caution">
    <text evidence="2">The sequence shown here is derived from an EMBL/GenBank/DDBJ whole genome shotgun (WGS) entry which is preliminary data.</text>
</comment>
<dbReference type="Proteomes" id="UP000286134">
    <property type="component" value="Unassembled WGS sequence"/>
</dbReference>
<organism evidence="2 3">
    <name type="scientific">Erysiphe neolycopersici</name>
    <dbReference type="NCBI Taxonomy" id="212602"/>
    <lineage>
        <taxon>Eukaryota</taxon>
        <taxon>Fungi</taxon>
        <taxon>Dikarya</taxon>
        <taxon>Ascomycota</taxon>
        <taxon>Pezizomycotina</taxon>
        <taxon>Leotiomycetes</taxon>
        <taxon>Erysiphales</taxon>
        <taxon>Erysiphaceae</taxon>
        <taxon>Erysiphe</taxon>
    </lineage>
</organism>
<reference evidence="2 3" key="1">
    <citation type="journal article" date="2018" name="BMC Genomics">
        <title>Comparative genome analyses reveal sequence features reflecting distinct modes of host-adaptation between dicot and monocot powdery mildew.</title>
        <authorList>
            <person name="Wu Y."/>
            <person name="Ma X."/>
            <person name="Pan Z."/>
            <person name="Kale S.D."/>
            <person name="Song Y."/>
            <person name="King H."/>
            <person name="Zhang Q."/>
            <person name="Presley C."/>
            <person name="Deng X."/>
            <person name="Wei C.I."/>
            <person name="Xiao S."/>
        </authorList>
    </citation>
    <scope>NUCLEOTIDE SEQUENCE [LARGE SCALE GENOMIC DNA]</scope>
    <source>
        <strain evidence="2">UMSG2</strain>
    </source>
</reference>
<feature type="region of interest" description="Disordered" evidence="1">
    <location>
        <begin position="158"/>
        <end position="234"/>
    </location>
</feature>
<evidence type="ECO:0000313" key="3">
    <source>
        <dbReference type="Proteomes" id="UP000286134"/>
    </source>
</evidence>
<dbReference type="OrthoDB" id="3595191at2759"/>
<sequence length="285" mass="32934">MSSPPDTNVEIDRENWGKIKINPDSKNITAAQINSYILWTIQVYNEMKYRDTELWMWVAKVERISRSKCLQAILDEDKEHQWTESEISEAMRDEEKTGRVFNSYNNPRIREQEAASRNTSAAASVVNLPVTTTYKPEQTIASPNRTYDLNFSGKQKSSEFYENMPSSSRRDVYPARAPEAKKEDFYRSDHDYGSESEQQARHGQHWKDRQFHGDRGNFGNNSNSSGGYNSRTSSREEFQHLLIDTEGVEGLENGEIMETYEGLEDLKIEKEYGTFLTEMGEIDGF</sequence>
<accession>A0A420H747</accession>
<proteinExistence type="predicted"/>
<feature type="compositionally biased region" description="Low complexity" evidence="1">
    <location>
        <begin position="217"/>
        <end position="232"/>
    </location>
</feature>
<dbReference type="AlphaFoldDB" id="A0A420H747"/>
<name>A0A420H747_9PEZI</name>